<keyword evidence="2" id="KW-1185">Reference proteome</keyword>
<proteinExistence type="predicted"/>
<dbReference type="PROSITE" id="PS50292">
    <property type="entry name" value="PEROXIDASE_3"/>
    <property type="match status" value="1"/>
</dbReference>
<sequence length="235" mass="26658">LNAITSYIDASLVYGHTPQLQSALRDLSGLNGKLAINDQFKDPHGRPYLPFVAKTPSACRTDHQGERVECFQAGDSRVNEDLTLIALHTLWLREHNRIGDILKFINDHWSPMVVYQETRKIIGALHQIITMRDYVPKIIGLQSFEDYIGPYGGYDPTVDASASNVFATAAFRFGHGTISPILSRLNESFQEHEHFPHLRLHKSFFSPWRIVKEGQCALMKATLKTLWRTTGRKGK</sequence>
<accession>A0ABV0QU49</accession>
<feature type="non-terminal residue" evidence="1">
    <location>
        <position position="1"/>
    </location>
</feature>
<evidence type="ECO:0000313" key="1">
    <source>
        <dbReference type="EMBL" id="MEQ2199345.1"/>
    </source>
</evidence>
<dbReference type="PRINTS" id="PR00457">
    <property type="entry name" value="ANPEROXIDASE"/>
</dbReference>
<dbReference type="Pfam" id="PF03098">
    <property type="entry name" value="An_peroxidase"/>
    <property type="match status" value="1"/>
</dbReference>
<protein>
    <recommendedName>
        <fullName evidence="3">Thyroid peroxidase</fullName>
    </recommendedName>
</protein>
<dbReference type="PANTHER" id="PTHR11475">
    <property type="entry name" value="OXIDASE/PEROXIDASE"/>
    <property type="match status" value="1"/>
</dbReference>
<evidence type="ECO:0008006" key="3">
    <source>
        <dbReference type="Google" id="ProtNLM"/>
    </source>
</evidence>
<dbReference type="SUPFAM" id="SSF48113">
    <property type="entry name" value="Heme-dependent peroxidases"/>
    <property type="match status" value="1"/>
</dbReference>
<dbReference type="EMBL" id="JAHRIN010025241">
    <property type="protein sequence ID" value="MEQ2199345.1"/>
    <property type="molecule type" value="Genomic_DNA"/>
</dbReference>
<organism evidence="1 2">
    <name type="scientific">Xenoophorus captivus</name>
    <dbReference type="NCBI Taxonomy" id="1517983"/>
    <lineage>
        <taxon>Eukaryota</taxon>
        <taxon>Metazoa</taxon>
        <taxon>Chordata</taxon>
        <taxon>Craniata</taxon>
        <taxon>Vertebrata</taxon>
        <taxon>Euteleostomi</taxon>
        <taxon>Actinopterygii</taxon>
        <taxon>Neopterygii</taxon>
        <taxon>Teleostei</taxon>
        <taxon>Neoteleostei</taxon>
        <taxon>Acanthomorphata</taxon>
        <taxon>Ovalentaria</taxon>
        <taxon>Atherinomorphae</taxon>
        <taxon>Cyprinodontiformes</taxon>
        <taxon>Goodeidae</taxon>
        <taxon>Xenoophorus</taxon>
    </lineage>
</organism>
<reference evidence="1 2" key="1">
    <citation type="submission" date="2021-06" db="EMBL/GenBank/DDBJ databases">
        <authorList>
            <person name="Palmer J.M."/>
        </authorList>
    </citation>
    <scope>NUCLEOTIDE SEQUENCE [LARGE SCALE GENOMIC DNA]</scope>
    <source>
        <strain evidence="1 2">XC_2019</strain>
        <tissue evidence="1">Muscle</tissue>
    </source>
</reference>
<dbReference type="InterPro" id="IPR019791">
    <property type="entry name" value="Haem_peroxidase_animal"/>
</dbReference>
<dbReference type="InterPro" id="IPR037120">
    <property type="entry name" value="Haem_peroxidase_sf_animal"/>
</dbReference>
<dbReference type="PANTHER" id="PTHR11475:SF60">
    <property type="entry name" value="THYROID PEROXIDASE"/>
    <property type="match status" value="1"/>
</dbReference>
<dbReference type="Proteomes" id="UP001434883">
    <property type="component" value="Unassembled WGS sequence"/>
</dbReference>
<name>A0ABV0QU49_9TELE</name>
<dbReference type="Gene3D" id="1.10.640.10">
    <property type="entry name" value="Haem peroxidase domain superfamily, animal type"/>
    <property type="match status" value="1"/>
</dbReference>
<evidence type="ECO:0000313" key="2">
    <source>
        <dbReference type="Proteomes" id="UP001434883"/>
    </source>
</evidence>
<comment type="caution">
    <text evidence="1">The sequence shown here is derived from an EMBL/GenBank/DDBJ whole genome shotgun (WGS) entry which is preliminary data.</text>
</comment>
<dbReference type="InterPro" id="IPR010255">
    <property type="entry name" value="Haem_peroxidase_sf"/>
</dbReference>
<gene>
    <name evidence="1" type="ORF">XENOCAPTIV_015774</name>
</gene>